<proteinExistence type="predicted"/>
<organism evidence="2 3">
    <name type="scientific">Tenacibaculum tangerinum</name>
    <dbReference type="NCBI Taxonomy" id="3038772"/>
    <lineage>
        <taxon>Bacteria</taxon>
        <taxon>Pseudomonadati</taxon>
        <taxon>Bacteroidota</taxon>
        <taxon>Flavobacteriia</taxon>
        <taxon>Flavobacteriales</taxon>
        <taxon>Flavobacteriaceae</taxon>
        <taxon>Tenacibaculum</taxon>
    </lineage>
</organism>
<keyword evidence="3" id="KW-1185">Reference proteome</keyword>
<dbReference type="RefSeq" id="WP_279651571.1">
    <property type="nucleotide sequence ID" value="NZ_CP122539.1"/>
</dbReference>
<dbReference type="EMBL" id="CP122539">
    <property type="protein sequence ID" value="WGH75697.1"/>
    <property type="molecule type" value="Genomic_DNA"/>
</dbReference>
<evidence type="ECO:0000313" key="3">
    <source>
        <dbReference type="Proteomes" id="UP001232001"/>
    </source>
</evidence>
<sequence>MKRRTKLTTIQMIAKSFYYTKKVLDQYLKNKFELTDSVVVADSLVSQNGTVSSDNKNKVVITLIHIEQETVQPFYNRNQKLDTGSYEHTSVKERYNLYILVTSSFDDYYETLKFLDASIQFFQINQLLDAHTNSEIPEGIHKLEFEFQKGGDYMQMHNLWSALGTKYQPSVIYKMKLLTIGGNEVKEFISAVDQLTNTATQ</sequence>
<reference evidence="2 3" key="1">
    <citation type="submission" date="2023-04" db="EMBL/GenBank/DDBJ databases">
        <title>Tenacibaculum tangerinum sp. nov., isolated from sea tidal flat of South Korea.</title>
        <authorList>
            <person name="Lee S.H."/>
            <person name="Kim J.-J."/>
        </authorList>
    </citation>
    <scope>NUCLEOTIDE SEQUENCE [LARGE SCALE GENOMIC DNA]</scope>
    <source>
        <strain evidence="2 3">GRR-S3-23</strain>
    </source>
</reference>
<feature type="domain" description="Pvc16 N-terminal" evidence="1">
    <location>
        <begin position="23"/>
        <end position="189"/>
    </location>
</feature>
<dbReference type="InterPro" id="IPR025351">
    <property type="entry name" value="Pvc16_N"/>
</dbReference>
<dbReference type="Pfam" id="PF14065">
    <property type="entry name" value="Pvc16_N"/>
    <property type="match status" value="1"/>
</dbReference>
<protein>
    <submittedName>
        <fullName evidence="2">Pvc16 family protein</fullName>
    </submittedName>
</protein>
<gene>
    <name evidence="2" type="ORF">P8625_00615</name>
</gene>
<evidence type="ECO:0000313" key="2">
    <source>
        <dbReference type="EMBL" id="WGH75697.1"/>
    </source>
</evidence>
<dbReference type="Proteomes" id="UP001232001">
    <property type="component" value="Chromosome"/>
</dbReference>
<name>A0ABY8L2N3_9FLAO</name>
<evidence type="ECO:0000259" key="1">
    <source>
        <dbReference type="Pfam" id="PF14065"/>
    </source>
</evidence>
<accession>A0ABY8L2N3</accession>